<dbReference type="InterPro" id="IPR043519">
    <property type="entry name" value="NT_sf"/>
</dbReference>
<organism evidence="3">
    <name type="scientific">marine metagenome</name>
    <dbReference type="NCBI Taxonomy" id="408172"/>
    <lineage>
        <taxon>unclassified sequences</taxon>
        <taxon>metagenomes</taxon>
        <taxon>ecological metagenomes</taxon>
    </lineage>
</organism>
<dbReference type="Pfam" id="PF01743">
    <property type="entry name" value="PolyA_pol"/>
    <property type="match status" value="1"/>
</dbReference>
<name>A0A382LHH6_9ZZZZ</name>
<dbReference type="EMBL" id="UINC01087044">
    <property type="protein sequence ID" value="SVC36056.1"/>
    <property type="molecule type" value="Genomic_DNA"/>
</dbReference>
<dbReference type="GO" id="GO:0016779">
    <property type="term" value="F:nucleotidyltransferase activity"/>
    <property type="evidence" value="ECO:0007669"/>
    <property type="project" value="InterPro"/>
</dbReference>
<feature type="domain" description="Poly A polymerase head" evidence="2">
    <location>
        <begin position="62"/>
        <end position="132"/>
    </location>
</feature>
<dbReference type="Gene3D" id="3.30.460.10">
    <property type="entry name" value="Beta Polymerase, domain 2"/>
    <property type="match status" value="1"/>
</dbReference>
<dbReference type="PANTHER" id="PTHR43051">
    <property type="entry name" value="POLYNUCLEOTIDE ADENYLYLTRANSFERASE FAMILY PROTEIN"/>
    <property type="match status" value="1"/>
</dbReference>
<dbReference type="SUPFAM" id="SSF81301">
    <property type="entry name" value="Nucleotidyltransferase"/>
    <property type="match status" value="1"/>
</dbReference>
<dbReference type="InterPro" id="IPR002646">
    <property type="entry name" value="PolA_pol_head_dom"/>
</dbReference>
<dbReference type="AlphaFoldDB" id="A0A382LHH6"/>
<gene>
    <name evidence="3" type="ORF">METZ01_LOCUS288910</name>
</gene>
<dbReference type="GO" id="GO:0006396">
    <property type="term" value="P:RNA processing"/>
    <property type="evidence" value="ECO:0007669"/>
    <property type="project" value="InterPro"/>
</dbReference>
<protein>
    <recommendedName>
        <fullName evidence="2">Poly A polymerase head domain-containing protein</fullName>
    </recommendedName>
</protein>
<accession>A0A382LHH6</accession>
<dbReference type="GO" id="GO:0003723">
    <property type="term" value="F:RNA binding"/>
    <property type="evidence" value="ECO:0007669"/>
    <property type="project" value="InterPro"/>
</dbReference>
<proteinExistence type="predicted"/>
<reference evidence="3" key="1">
    <citation type="submission" date="2018-05" db="EMBL/GenBank/DDBJ databases">
        <authorList>
            <person name="Lanie J.A."/>
            <person name="Ng W.-L."/>
            <person name="Kazmierczak K.M."/>
            <person name="Andrzejewski T.M."/>
            <person name="Davidsen T.M."/>
            <person name="Wayne K.J."/>
            <person name="Tettelin H."/>
            <person name="Glass J.I."/>
            <person name="Rusch D."/>
            <person name="Podicherti R."/>
            <person name="Tsui H.-C.T."/>
            <person name="Winkler M.E."/>
        </authorList>
    </citation>
    <scope>NUCLEOTIDE SEQUENCE</scope>
</reference>
<evidence type="ECO:0000256" key="1">
    <source>
        <dbReference type="ARBA" id="ARBA00022679"/>
    </source>
</evidence>
<sequence>MEQWAGQKLNNHSIDVSWDPAGSAVPSEMIAAPEHGLSPQDISPAALTIVRTLRKAGYAADVVGGCIRDLLVGQTPKDFDVVTDATPDQIRDLFRRARLVGRRFRLAHVRIGREVIEVATYRGSALEGDHVSGKHRHDGRFVSNNVF</sequence>
<evidence type="ECO:0000259" key="2">
    <source>
        <dbReference type="Pfam" id="PF01743"/>
    </source>
</evidence>
<keyword evidence="1" id="KW-0808">Transferase</keyword>
<dbReference type="PANTHER" id="PTHR43051:SF1">
    <property type="entry name" value="POLYNUCLEOTIDE ADENYLYLTRANSFERASE FAMILY PROTEIN"/>
    <property type="match status" value="1"/>
</dbReference>
<evidence type="ECO:0000313" key="3">
    <source>
        <dbReference type="EMBL" id="SVC36056.1"/>
    </source>
</evidence>
<dbReference type="InterPro" id="IPR052191">
    <property type="entry name" value="tRNA_ntf/polyA_polymerase_I"/>
</dbReference>
<feature type="non-terminal residue" evidence="3">
    <location>
        <position position="147"/>
    </location>
</feature>